<dbReference type="Gene3D" id="3.30.200.20">
    <property type="entry name" value="Phosphorylase Kinase, domain 1"/>
    <property type="match status" value="1"/>
</dbReference>
<keyword evidence="2 10" id="KW-0723">Serine/threonine-protein kinase</keyword>
<dbReference type="InterPro" id="IPR008271">
    <property type="entry name" value="Ser/Thr_kinase_AS"/>
</dbReference>
<evidence type="ECO:0000313" key="11">
    <source>
        <dbReference type="Proteomes" id="UP000282454"/>
    </source>
</evidence>
<sequence>MSSGEHGPEVGDVLVGRYRIEGLVGLGGMARVFRATDLGRGRPVAVKVFRSDSDLAEDRRFELEARILTRLRHPGLVPVHDTGTHGPHPFLVLTLVDGSTLARAIAAGPLPVDRVRHLGARLAEALSYVHDNGVIHRDVKPSNILLDGGGVPVLADFGLARLVGATRLTSSSRMTGTAAYLSPEQVTGTDVGYPADIYALGLVLLECLTGRREYEGGDVETAVARLHRPPDVPRDLPDDLVRLLMLMTALPPHRRPTAKRCAELLAGKPTAVLPPTRRPRKPIALASVALVSAGALAWLMSDRDPAPADFPAATTPTSTATPAVPAAVGPPGTTPLTTSSNAAEHRAQVDPLKPPETDRRATAPTTTPAVTRTTAGPPAADPPTVDQTTSDPRPTKPSKGKPVKTKIRPTGGG</sequence>
<keyword evidence="3" id="KW-0808">Transferase</keyword>
<dbReference type="InterPro" id="IPR000719">
    <property type="entry name" value="Prot_kinase_dom"/>
</dbReference>
<organism evidence="10 11">
    <name type="scientific">Actinokineospora cianjurensis</name>
    <dbReference type="NCBI Taxonomy" id="585224"/>
    <lineage>
        <taxon>Bacteria</taxon>
        <taxon>Bacillati</taxon>
        <taxon>Actinomycetota</taxon>
        <taxon>Actinomycetes</taxon>
        <taxon>Pseudonocardiales</taxon>
        <taxon>Pseudonocardiaceae</taxon>
        <taxon>Actinokineospora</taxon>
    </lineage>
</organism>
<feature type="domain" description="Protein kinase" evidence="9">
    <location>
        <begin position="18"/>
        <end position="271"/>
    </location>
</feature>
<feature type="compositionally biased region" description="Basic residues" evidence="8">
    <location>
        <begin position="396"/>
        <end position="407"/>
    </location>
</feature>
<dbReference type="PANTHER" id="PTHR43289">
    <property type="entry name" value="MITOGEN-ACTIVATED PROTEIN KINASE KINASE KINASE 20-RELATED"/>
    <property type="match status" value="1"/>
</dbReference>
<protein>
    <recommendedName>
        <fullName evidence="1">non-specific serine/threonine protein kinase</fullName>
        <ecNumber evidence="1">2.7.11.1</ecNumber>
    </recommendedName>
</protein>
<feature type="compositionally biased region" description="Basic and acidic residues" evidence="8">
    <location>
        <begin position="343"/>
        <end position="361"/>
    </location>
</feature>
<dbReference type="Proteomes" id="UP000282454">
    <property type="component" value="Unassembled WGS sequence"/>
</dbReference>
<dbReference type="SUPFAM" id="SSF56112">
    <property type="entry name" value="Protein kinase-like (PK-like)"/>
    <property type="match status" value="1"/>
</dbReference>
<reference evidence="10 11" key="1">
    <citation type="submission" date="2018-10" db="EMBL/GenBank/DDBJ databases">
        <title>Genomic Encyclopedia of Archaeal and Bacterial Type Strains, Phase II (KMG-II): from individual species to whole genera.</title>
        <authorList>
            <person name="Goeker M."/>
        </authorList>
    </citation>
    <scope>NUCLEOTIDE SEQUENCE [LARGE SCALE GENOMIC DNA]</scope>
    <source>
        <strain evidence="10 11">DSM 45657</strain>
    </source>
</reference>
<dbReference type="InterPro" id="IPR017441">
    <property type="entry name" value="Protein_kinase_ATP_BS"/>
</dbReference>
<accession>A0A421B405</accession>
<dbReference type="GO" id="GO:0004674">
    <property type="term" value="F:protein serine/threonine kinase activity"/>
    <property type="evidence" value="ECO:0007669"/>
    <property type="project" value="UniProtKB-KW"/>
</dbReference>
<keyword evidence="5 10" id="KW-0418">Kinase</keyword>
<evidence type="ECO:0000256" key="1">
    <source>
        <dbReference type="ARBA" id="ARBA00012513"/>
    </source>
</evidence>
<evidence type="ECO:0000256" key="6">
    <source>
        <dbReference type="ARBA" id="ARBA00022840"/>
    </source>
</evidence>
<evidence type="ECO:0000259" key="9">
    <source>
        <dbReference type="PROSITE" id="PS50011"/>
    </source>
</evidence>
<dbReference type="GO" id="GO:0005524">
    <property type="term" value="F:ATP binding"/>
    <property type="evidence" value="ECO:0007669"/>
    <property type="project" value="UniProtKB-UniRule"/>
</dbReference>
<evidence type="ECO:0000313" key="10">
    <source>
        <dbReference type="EMBL" id="RLK59013.1"/>
    </source>
</evidence>
<keyword evidence="11" id="KW-1185">Reference proteome</keyword>
<keyword evidence="4 7" id="KW-0547">Nucleotide-binding</keyword>
<feature type="compositionally biased region" description="Low complexity" evidence="8">
    <location>
        <begin position="309"/>
        <end position="339"/>
    </location>
</feature>
<evidence type="ECO:0000256" key="7">
    <source>
        <dbReference type="PROSITE-ProRule" id="PRU10141"/>
    </source>
</evidence>
<dbReference type="CDD" id="cd14014">
    <property type="entry name" value="STKc_PknB_like"/>
    <property type="match status" value="1"/>
</dbReference>
<dbReference type="RefSeq" id="WP_121391905.1">
    <property type="nucleotide sequence ID" value="NZ_RCDD01000002.1"/>
</dbReference>
<dbReference type="EC" id="2.7.11.1" evidence="1"/>
<gene>
    <name evidence="10" type="ORF">CLV68_3495</name>
</gene>
<proteinExistence type="predicted"/>
<evidence type="ECO:0000256" key="5">
    <source>
        <dbReference type="ARBA" id="ARBA00022777"/>
    </source>
</evidence>
<dbReference type="SMART" id="SM00220">
    <property type="entry name" value="S_TKc"/>
    <property type="match status" value="1"/>
</dbReference>
<dbReference type="PROSITE" id="PS00108">
    <property type="entry name" value="PROTEIN_KINASE_ST"/>
    <property type="match status" value="1"/>
</dbReference>
<evidence type="ECO:0000256" key="2">
    <source>
        <dbReference type="ARBA" id="ARBA00022527"/>
    </source>
</evidence>
<evidence type="ECO:0000256" key="3">
    <source>
        <dbReference type="ARBA" id="ARBA00022679"/>
    </source>
</evidence>
<comment type="caution">
    <text evidence="10">The sequence shown here is derived from an EMBL/GenBank/DDBJ whole genome shotgun (WGS) entry which is preliminary data.</text>
</comment>
<dbReference type="OrthoDB" id="9762169at2"/>
<dbReference type="PANTHER" id="PTHR43289:SF6">
    <property type="entry name" value="SERINE_THREONINE-PROTEIN KINASE NEKL-3"/>
    <property type="match status" value="1"/>
</dbReference>
<dbReference type="PROSITE" id="PS00107">
    <property type="entry name" value="PROTEIN_KINASE_ATP"/>
    <property type="match status" value="1"/>
</dbReference>
<dbReference type="AlphaFoldDB" id="A0A421B405"/>
<name>A0A421B405_9PSEU</name>
<feature type="region of interest" description="Disordered" evidence="8">
    <location>
        <begin position="309"/>
        <end position="413"/>
    </location>
</feature>
<evidence type="ECO:0000256" key="4">
    <source>
        <dbReference type="ARBA" id="ARBA00022741"/>
    </source>
</evidence>
<evidence type="ECO:0000256" key="8">
    <source>
        <dbReference type="SAM" id="MobiDB-lite"/>
    </source>
</evidence>
<dbReference type="PROSITE" id="PS50011">
    <property type="entry name" value="PROTEIN_KINASE_DOM"/>
    <property type="match status" value="1"/>
</dbReference>
<keyword evidence="6 7" id="KW-0067">ATP-binding</keyword>
<feature type="binding site" evidence="7">
    <location>
        <position position="47"/>
    </location>
    <ligand>
        <name>ATP</name>
        <dbReference type="ChEBI" id="CHEBI:30616"/>
    </ligand>
</feature>
<feature type="compositionally biased region" description="Low complexity" evidence="8">
    <location>
        <begin position="362"/>
        <end position="384"/>
    </location>
</feature>
<dbReference type="EMBL" id="RCDD01000002">
    <property type="protein sequence ID" value="RLK59013.1"/>
    <property type="molecule type" value="Genomic_DNA"/>
</dbReference>
<dbReference type="Gene3D" id="1.10.510.10">
    <property type="entry name" value="Transferase(Phosphotransferase) domain 1"/>
    <property type="match status" value="1"/>
</dbReference>
<dbReference type="Pfam" id="PF00069">
    <property type="entry name" value="Pkinase"/>
    <property type="match status" value="1"/>
</dbReference>
<dbReference type="InterPro" id="IPR011009">
    <property type="entry name" value="Kinase-like_dom_sf"/>
</dbReference>